<keyword evidence="5" id="KW-0963">Cytoplasm</keyword>
<comment type="function">
    <text evidence="1">Component of the nexin-dynein regulatory complex (N-DRC), a key regulator of ciliary/flagellar motility which maintains the alignment and integrity of the distal axoneme and regulates microtubule sliding in motile axonemes.</text>
</comment>
<sequence>DPCRILEPNKKNLHMLESQRIMAVLEDTILRLELATILGHVMRERERFGVVLGTDLVELLDYHASRMERYEVKFSPPLLNQPTPRWHKLKQDTIISEQGLKFSLMDILRHFKKNPKAVEVILGSKHKTDPVHQELLQFMTQLSMVMKERLLTTPTEEFDRKGYIVDILTRERKTNAAKGRLQARCREAVRDKEHEVSKRNTIIAQLKSELSMINNVTHEAQRKTLSDAAKQCSTEIKTSENKKMTIREDMITKRKHVRDRRREHREEETVLRKRAFKIGTEVYNWIQKYDADMGAKQAIAKLYEEEKQDLREMEQEFQNMEAKYNAILEERRLAAEAEKKRQQELVQRNYAAVRIQAVWRGFRVRKALKGGKKGAKKAKKGKK</sequence>
<evidence type="ECO:0000256" key="9">
    <source>
        <dbReference type="ARBA" id="ARBA00023273"/>
    </source>
</evidence>
<dbReference type="Pfam" id="PF00612">
    <property type="entry name" value="IQ"/>
    <property type="match status" value="1"/>
</dbReference>
<evidence type="ECO:0000256" key="10">
    <source>
        <dbReference type="ARBA" id="ARBA00032180"/>
    </source>
</evidence>
<dbReference type="Proteomes" id="UP000001593">
    <property type="component" value="Unassembled WGS sequence"/>
</dbReference>
<dbReference type="AlphaFoldDB" id="A7RGV7"/>
<dbReference type="EMBL" id="DS469510">
    <property type="protein sequence ID" value="EDO49121.1"/>
    <property type="molecule type" value="Genomic_DNA"/>
</dbReference>
<dbReference type="PANTHER" id="PTHR31598">
    <property type="entry name" value="IQ DOMAIN-CONTAINING PROTEIN D"/>
    <property type="match status" value="1"/>
</dbReference>
<organism evidence="13 14">
    <name type="scientific">Nematostella vectensis</name>
    <name type="common">Starlet sea anemone</name>
    <dbReference type="NCBI Taxonomy" id="45351"/>
    <lineage>
        <taxon>Eukaryota</taxon>
        <taxon>Metazoa</taxon>
        <taxon>Cnidaria</taxon>
        <taxon>Anthozoa</taxon>
        <taxon>Hexacorallia</taxon>
        <taxon>Actiniaria</taxon>
        <taxon>Edwardsiidae</taxon>
        <taxon>Nematostella</taxon>
    </lineage>
</organism>
<dbReference type="PANTHER" id="PTHR31598:SF1">
    <property type="entry name" value="DYNEIN REGULATORY COMPLEX PROTEIN 10"/>
    <property type="match status" value="1"/>
</dbReference>
<evidence type="ECO:0000256" key="5">
    <source>
        <dbReference type="ARBA" id="ARBA00022490"/>
    </source>
</evidence>
<accession>A7RGV7</accession>
<evidence type="ECO:0000256" key="7">
    <source>
        <dbReference type="ARBA" id="ARBA00023069"/>
    </source>
</evidence>
<feature type="non-terminal residue" evidence="13">
    <location>
        <position position="1"/>
    </location>
</feature>
<keyword evidence="6" id="KW-0282">Flagellum</keyword>
<keyword evidence="14" id="KW-1185">Reference proteome</keyword>
<evidence type="ECO:0000256" key="6">
    <source>
        <dbReference type="ARBA" id="ARBA00022846"/>
    </source>
</evidence>
<evidence type="ECO:0000256" key="12">
    <source>
        <dbReference type="SAM" id="Coils"/>
    </source>
</evidence>
<keyword evidence="8" id="KW-0206">Cytoskeleton</keyword>
<gene>
    <name evidence="13" type="ORF">NEMVEDRAFT_v1g81530</name>
</gene>
<evidence type="ECO:0000256" key="2">
    <source>
        <dbReference type="ARBA" id="ARBA00004611"/>
    </source>
</evidence>
<evidence type="ECO:0000256" key="3">
    <source>
        <dbReference type="ARBA" id="ARBA00009071"/>
    </source>
</evidence>
<reference evidence="13 14" key="1">
    <citation type="journal article" date="2007" name="Science">
        <title>Sea anemone genome reveals ancestral eumetazoan gene repertoire and genomic organization.</title>
        <authorList>
            <person name="Putnam N.H."/>
            <person name="Srivastava M."/>
            <person name="Hellsten U."/>
            <person name="Dirks B."/>
            <person name="Chapman J."/>
            <person name="Salamov A."/>
            <person name="Terry A."/>
            <person name="Shapiro H."/>
            <person name="Lindquist E."/>
            <person name="Kapitonov V.V."/>
            <person name="Jurka J."/>
            <person name="Genikhovich G."/>
            <person name="Grigoriev I.V."/>
            <person name="Lucas S.M."/>
            <person name="Steele R.E."/>
            <person name="Finnerty J.R."/>
            <person name="Technau U."/>
            <person name="Martindale M.Q."/>
            <person name="Rokhsar D.S."/>
        </authorList>
    </citation>
    <scope>NUCLEOTIDE SEQUENCE [LARGE SCALE GENOMIC DNA]</scope>
    <source>
        <strain evidence="14">CH2 X CH6</strain>
    </source>
</reference>
<evidence type="ECO:0000256" key="1">
    <source>
        <dbReference type="ARBA" id="ARBA00003029"/>
    </source>
</evidence>
<keyword evidence="12" id="KW-0175">Coiled coil</keyword>
<evidence type="ECO:0000313" key="13">
    <source>
        <dbReference type="EMBL" id="EDO49121.1"/>
    </source>
</evidence>
<dbReference type="eggNOG" id="ENOG502QQS9">
    <property type="taxonomic scope" value="Eukaryota"/>
</dbReference>
<proteinExistence type="inferred from homology"/>
<evidence type="ECO:0000256" key="4">
    <source>
        <dbReference type="ARBA" id="ARBA00021752"/>
    </source>
</evidence>
<keyword evidence="9" id="KW-0966">Cell projection</keyword>
<comment type="subcellular location">
    <subcellularLocation>
        <location evidence="2">Cytoplasm</location>
        <location evidence="2">Cytoskeleton</location>
        <location evidence="2">Flagellum axoneme</location>
    </subcellularLocation>
</comment>
<dbReference type="PROSITE" id="PS50096">
    <property type="entry name" value="IQ"/>
    <property type="match status" value="1"/>
</dbReference>
<dbReference type="HOGENOM" id="CLU_637710_0_0_1"/>
<comment type="subunit">
    <text evidence="11">Component of the nexin-dynein regulatory complex (N-DRC). Interacts with CFAP52.</text>
</comment>
<name>A7RGV7_NEMVE</name>
<dbReference type="PhylomeDB" id="A7RGV7"/>
<dbReference type="InParanoid" id="A7RGV7"/>
<protein>
    <recommendedName>
        <fullName evidence="4">Dynein regulatory complex protein 10</fullName>
    </recommendedName>
    <alternativeName>
        <fullName evidence="10">IQ domain-containing protein D</fullName>
    </alternativeName>
</protein>
<feature type="coiled-coil region" evidence="12">
    <location>
        <begin position="296"/>
        <end position="345"/>
    </location>
</feature>
<comment type="similarity">
    <text evidence="3">Belongs to the DRC10 family.</text>
</comment>
<evidence type="ECO:0000313" key="14">
    <source>
        <dbReference type="Proteomes" id="UP000001593"/>
    </source>
</evidence>
<evidence type="ECO:0000256" key="8">
    <source>
        <dbReference type="ARBA" id="ARBA00023212"/>
    </source>
</evidence>
<evidence type="ECO:0000256" key="11">
    <source>
        <dbReference type="ARBA" id="ARBA00046836"/>
    </source>
</evidence>
<dbReference type="CDD" id="cd23767">
    <property type="entry name" value="IQCD"/>
    <property type="match status" value="1"/>
</dbReference>
<keyword evidence="7" id="KW-0969">Cilium</keyword>
<dbReference type="InterPro" id="IPR042815">
    <property type="entry name" value="DRC10"/>
</dbReference>
<dbReference type="OMA" id="KWKKHMR"/>
<dbReference type="InterPro" id="IPR000048">
    <property type="entry name" value="IQ_motif_EF-hand-BS"/>
</dbReference>